<accession>A0ABR9HGY1</accession>
<dbReference type="Pfam" id="PF13411">
    <property type="entry name" value="MerR_1"/>
    <property type="match status" value="1"/>
</dbReference>
<dbReference type="SUPFAM" id="SSF46955">
    <property type="entry name" value="Putative DNA-binding domain"/>
    <property type="match status" value="1"/>
</dbReference>
<dbReference type="InterPro" id="IPR000551">
    <property type="entry name" value="MerR-type_HTH_dom"/>
</dbReference>
<dbReference type="InterPro" id="IPR009061">
    <property type="entry name" value="DNA-bd_dom_put_sf"/>
</dbReference>
<reference evidence="2 3" key="1">
    <citation type="submission" date="2020-10" db="EMBL/GenBank/DDBJ databases">
        <title>Sequencing the genomes of 1000 actinobacteria strains.</title>
        <authorList>
            <person name="Klenk H.-P."/>
        </authorList>
    </citation>
    <scope>NUCLEOTIDE SEQUENCE [LARGE SCALE GENOMIC DNA]</scope>
    <source>
        <strain evidence="2 3">DSM 45157</strain>
    </source>
</reference>
<dbReference type="Gene3D" id="1.10.1660.10">
    <property type="match status" value="1"/>
</dbReference>
<protein>
    <recommendedName>
        <fullName evidence="1">HTH merR-type domain-containing protein</fullName>
    </recommendedName>
</protein>
<gene>
    <name evidence="2" type="ORF">H4W79_002491</name>
</gene>
<dbReference type="EMBL" id="JADBDY010000001">
    <property type="protein sequence ID" value="MBE1458277.1"/>
    <property type="molecule type" value="Genomic_DNA"/>
</dbReference>
<evidence type="ECO:0000259" key="1">
    <source>
        <dbReference type="PROSITE" id="PS50937"/>
    </source>
</evidence>
<dbReference type="RefSeq" id="WP_229826156.1">
    <property type="nucleotide sequence ID" value="NZ_BMXJ01000003.1"/>
</dbReference>
<dbReference type="Proteomes" id="UP000598217">
    <property type="component" value="Unassembled WGS sequence"/>
</dbReference>
<feature type="domain" description="HTH merR-type" evidence="1">
    <location>
        <begin position="1"/>
        <end position="54"/>
    </location>
</feature>
<organism evidence="2 3">
    <name type="scientific">Nocardiopsis terrae</name>
    <dbReference type="NCBI Taxonomy" id="372655"/>
    <lineage>
        <taxon>Bacteria</taxon>
        <taxon>Bacillati</taxon>
        <taxon>Actinomycetota</taxon>
        <taxon>Actinomycetes</taxon>
        <taxon>Streptosporangiales</taxon>
        <taxon>Nocardiopsidaceae</taxon>
        <taxon>Nocardiopsis</taxon>
    </lineage>
</organism>
<proteinExistence type="predicted"/>
<keyword evidence="3" id="KW-1185">Reference proteome</keyword>
<evidence type="ECO:0000313" key="2">
    <source>
        <dbReference type="EMBL" id="MBE1458277.1"/>
    </source>
</evidence>
<comment type="caution">
    <text evidence="2">The sequence shown here is derived from an EMBL/GenBank/DDBJ whole genome shotgun (WGS) entry which is preliminary data.</text>
</comment>
<sequence length="140" mass="15575">MRLYERSGLLVPHRVEGANGYRYYLPEQVGAAVRVRELRRMDMPLAMVAQVVAAPPQEAVGLVAEVARGDCFYPRIMGAYAGVEEAARKRGVRPVGGFRGICVRGSGWESGRRSRGWRGRCGLVGESWLVERTVVWRSVL</sequence>
<dbReference type="PROSITE" id="PS50937">
    <property type="entry name" value="HTH_MERR_2"/>
    <property type="match status" value="1"/>
</dbReference>
<evidence type="ECO:0000313" key="3">
    <source>
        <dbReference type="Proteomes" id="UP000598217"/>
    </source>
</evidence>
<name>A0ABR9HGY1_9ACTN</name>